<proteinExistence type="predicted"/>
<sequence>MSKKKLTEDELKRFSYLRHIPNYNKTDEEFKEYCQLTKRVGLPKPDRNSKVRPLHEK</sequence>
<name>A0AAP9HC08_9BACL</name>
<dbReference type="EMBL" id="CP046314">
    <property type="protein sequence ID" value="QGS08828.1"/>
    <property type="molecule type" value="Genomic_DNA"/>
</dbReference>
<evidence type="ECO:0000313" key="2">
    <source>
        <dbReference type="Proteomes" id="UP000425411"/>
    </source>
</evidence>
<dbReference type="AlphaFoldDB" id="A0AAP9HC08"/>
<dbReference type="RefSeq" id="WP_004633138.1">
    <property type="nucleotide sequence ID" value="NZ_CP046314.1"/>
</dbReference>
<accession>A0AAP9HC08</accession>
<keyword evidence="2" id="KW-1185">Reference proteome</keyword>
<gene>
    <name evidence="1" type="ORF">FOC49_02480</name>
</gene>
<reference evidence="1 2" key="1">
    <citation type="submission" date="2019-11" db="EMBL/GenBank/DDBJ databases">
        <title>FDA dAtabase for Regulatory Grade micrObial Sequences (FDA-ARGOS): Supporting development and validation of Infectious Disease Dx tests.</title>
        <authorList>
            <person name="Turner S."/>
            <person name="Byrd R."/>
            <person name="Tallon L."/>
            <person name="Sadzewicz L."/>
            <person name="Vavikolanu K."/>
            <person name="Mehta A."/>
            <person name="Aluvathingal J."/>
            <person name="Nadendla S."/>
            <person name="Myers T."/>
            <person name="Yan Y."/>
            <person name="Sichtig H."/>
        </authorList>
    </citation>
    <scope>NUCLEOTIDE SEQUENCE [LARGE SCALE GENOMIC DNA]</scope>
    <source>
        <strain evidence="1 2">FDAARGOS_741</strain>
    </source>
</reference>
<evidence type="ECO:0000313" key="1">
    <source>
        <dbReference type="EMBL" id="QGS08828.1"/>
    </source>
</evidence>
<dbReference type="Proteomes" id="UP000425411">
    <property type="component" value="Chromosome"/>
</dbReference>
<organism evidence="1 2">
    <name type="scientific">Gemella morbillorum</name>
    <dbReference type="NCBI Taxonomy" id="29391"/>
    <lineage>
        <taxon>Bacteria</taxon>
        <taxon>Bacillati</taxon>
        <taxon>Bacillota</taxon>
        <taxon>Bacilli</taxon>
        <taxon>Bacillales</taxon>
        <taxon>Gemellaceae</taxon>
        <taxon>Gemella</taxon>
    </lineage>
</organism>
<protein>
    <submittedName>
        <fullName evidence="1">Uncharacterized protein</fullName>
    </submittedName>
</protein>